<comment type="pathway">
    <text evidence="2">Purine metabolism; IMP biosynthesis via de novo pathway; N(1)-(5-phospho-D-ribosyl)glycinamide from 5-phospho-alpha-D-ribose 1-diphosphate: step 2/2.</text>
</comment>
<dbReference type="PROSITE" id="PS50975">
    <property type="entry name" value="ATP_GRASP"/>
    <property type="match status" value="1"/>
</dbReference>
<proteinExistence type="inferred from homology"/>
<gene>
    <name evidence="17" type="ORF">IE81DRAFT_320018</name>
</gene>
<dbReference type="PANTHER" id="PTHR10520">
    <property type="entry name" value="TRIFUNCTIONAL PURINE BIOSYNTHETIC PROTEIN ADENOSINE-3-RELATED"/>
    <property type="match status" value="1"/>
</dbReference>
<dbReference type="InterPro" id="IPR016188">
    <property type="entry name" value="PurM-like_N"/>
</dbReference>
<dbReference type="HAMAP" id="MF_00741">
    <property type="entry name" value="AIRS"/>
    <property type="match status" value="1"/>
</dbReference>
<evidence type="ECO:0000256" key="2">
    <source>
        <dbReference type="ARBA" id="ARBA00005174"/>
    </source>
</evidence>
<dbReference type="InterPro" id="IPR011054">
    <property type="entry name" value="Rudment_hybrid_motif"/>
</dbReference>
<evidence type="ECO:0000256" key="15">
    <source>
        <dbReference type="PROSITE-ProRule" id="PRU00409"/>
    </source>
</evidence>
<keyword evidence="4" id="KW-0436">Ligase</keyword>
<evidence type="ECO:0000256" key="8">
    <source>
        <dbReference type="ARBA" id="ARBA00022840"/>
    </source>
</evidence>
<dbReference type="GO" id="GO:0004641">
    <property type="term" value="F:phosphoribosylformylglycinamidine cyclo-ligase activity"/>
    <property type="evidence" value="ECO:0007669"/>
    <property type="project" value="UniProtKB-EC"/>
</dbReference>
<dbReference type="GO" id="GO:0005524">
    <property type="term" value="F:ATP binding"/>
    <property type="evidence" value="ECO:0007669"/>
    <property type="project" value="UniProtKB-UniRule"/>
</dbReference>
<keyword evidence="8 15" id="KW-0067">ATP-binding</keyword>
<dbReference type="SUPFAM" id="SSF55326">
    <property type="entry name" value="PurM N-terminal domain-like"/>
    <property type="match status" value="1"/>
</dbReference>
<dbReference type="InterPro" id="IPR036921">
    <property type="entry name" value="PurM-like_N_sf"/>
</dbReference>
<dbReference type="GO" id="GO:0004637">
    <property type="term" value="F:phosphoribosylamine-glycine ligase activity"/>
    <property type="evidence" value="ECO:0007669"/>
    <property type="project" value="UniProtKB-EC"/>
</dbReference>
<keyword evidence="18" id="KW-1185">Reference proteome</keyword>
<comment type="function">
    <text evidence="11">Catalyzes the second and fifth step in the 'de novo' purine biosynthesis pathway; contains phosphoribosylamine--glycine ligase (GARS) and phosphoribosylformylglycinamidine cyclo-ligase (AIRS) activities.</text>
</comment>
<dbReference type="FunFam" id="3.30.1330.10:FF:000001">
    <property type="entry name" value="Phosphoribosylformylglycinamidine cyclo-ligase"/>
    <property type="match status" value="1"/>
</dbReference>
<evidence type="ECO:0000313" key="18">
    <source>
        <dbReference type="Proteomes" id="UP000245783"/>
    </source>
</evidence>
<dbReference type="InterPro" id="IPR020561">
    <property type="entry name" value="PRibGlycinamid_synth_ATP-grasp"/>
</dbReference>
<dbReference type="Pfam" id="PF02844">
    <property type="entry name" value="GARS_N"/>
    <property type="match status" value="1"/>
</dbReference>
<dbReference type="Gene3D" id="3.30.470.20">
    <property type="entry name" value="ATP-grasp fold, B domain"/>
    <property type="match status" value="1"/>
</dbReference>
<dbReference type="EMBL" id="KZ819354">
    <property type="protein sequence ID" value="PWN45714.1"/>
    <property type="molecule type" value="Genomic_DNA"/>
</dbReference>
<dbReference type="InParanoid" id="A0A316W7Z9"/>
<evidence type="ECO:0000256" key="11">
    <source>
        <dbReference type="ARBA" id="ARBA00029388"/>
    </source>
</evidence>
<comment type="catalytic activity">
    <reaction evidence="14">
        <text>2-formamido-N(1)-(5-O-phospho-beta-D-ribosyl)acetamidine + ATP = 5-amino-1-(5-phospho-beta-D-ribosyl)imidazole + ADP + phosphate + H(+)</text>
        <dbReference type="Rhea" id="RHEA:23032"/>
        <dbReference type="ChEBI" id="CHEBI:15378"/>
        <dbReference type="ChEBI" id="CHEBI:30616"/>
        <dbReference type="ChEBI" id="CHEBI:43474"/>
        <dbReference type="ChEBI" id="CHEBI:137981"/>
        <dbReference type="ChEBI" id="CHEBI:147287"/>
        <dbReference type="ChEBI" id="CHEBI:456216"/>
        <dbReference type="EC" id="6.3.3.1"/>
    </reaction>
</comment>
<feature type="domain" description="ATP-grasp" evidence="16">
    <location>
        <begin position="123"/>
        <end position="339"/>
    </location>
</feature>
<dbReference type="Pfam" id="PF00586">
    <property type="entry name" value="AIRS"/>
    <property type="match status" value="1"/>
</dbReference>
<evidence type="ECO:0000256" key="13">
    <source>
        <dbReference type="ARBA" id="ARBA00047843"/>
    </source>
</evidence>
<evidence type="ECO:0000256" key="12">
    <source>
        <dbReference type="ARBA" id="ARBA00029444"/>
    </source>
</evidence>
<dbReference type="STRING" id="1522189.A0A316W7Z9"/>
<dbReference type="InterPro" id="IPR036676">
    <property type="entry name" value="PurM-like_C_sf"/>
</dbReference>
<dbReference type="FunCoup" id="A0A316W7Z9">
    <property type="interactions" value="554"/>
</dbReference>
<keyword evidence="10" id="KW-0511">Multifunctional enzyme</keyword>
<dbReference type="NCBIfam" id="TIGR00877">
    <property type="entry name" value="purD"/>
    <property type="match status" value="1"/>
</dbReference>
<dbReference type="InterPro" id="IPR013815">
    <property type="entry name" value="ATP_grasp_subdomain_1"/>
</dbReference>
<dbReference type="Gene3D" id="3.90.600.10">
    <property type="entry name" value="Phosphoribosylglycinamide synthetase, C-terminal domain"/>
    <property type="match status" value="1"/>
</dbReference>
<dbReference type="SUPFAM" id="SSF56059">
    <property type="entry name" value="Glutathione synthetase ATP-binding domain-like"/>
    <property type="match status" value="1"/>
</dbReference>
<dbReference type="SUPFAM" id="SSF56042">
    <property type="entry name" value="PurM C-terminal domain-like"/>
    <property type="match status" value="1"/>
</dbReference>
<dbReference type="GO" id="GO:0005829">
    <property type="term" value="C:cytosol"/>
    <property type="evidence" value="ECO:0007669"/>
    <property type="project" value="TreeGrafter"/>
</dbReference>
<dbReference type="Pfam" id="PF01071">
    <property type="entry name" value="GARS_A"/>
    <property type="match status" value="1"/>
</dbReference>
<dbReference type="AlphaFoldDB" id="A0A316W7Z9"/>
<protein>
    <submittedName>
        <fullName evidence="17">Putative bifunctional purine ade1</fullName>
    </submittedName>
</protein>
<dbReference type="FunFam" id="3.90.600.10:FF:000001">
    <property type="entry name" value="Trifunctional purine biosynthetic protein adenosine-3"/>
    <property type="match status" value="1"/>
</dbReference>
<dbReference type="Gene3D" id="3.90.650.10">
    <property type="entry name" value="PurM-like C-terminal domain"/>
    <property type="match status" value="1"/>
</dbReference>
<dbReference type="Gene3D" id="3.40.50.20">
    <property type="match status" value="1"/>
</dbReference>
<dbReference type="Pfam" id="PF02843">
    <property type="entry name" value="GARS_C"/>
    <property type="match status" value="1"/>
</dbReference>
<accession>A0A316W7Z9</accession>
<dbReference type="SMART" id="SM01209">
    <property type="entry name" value="GARS_A"/>
    <property type="match status" value="1"/>
</dbReference>
<evidence type="ECO:0000256" key="5">
    <source>
        <dbReference type="ARBA" id="ARBA00022723"/>
    </source>
</evidence>
<evidence type="ECO:0000256" key="14">
    <source>
        <dbReference type="ARBA" id="ARBA00049057"/>
    </source>
</evidence>
<dbReference type="SUPFAM" id="SSF52440">
    <property type="entry name" value="PreATP-grasp domain"/>
    <property type="match status" value="1"/>
</dbReference>
<dbReference type="PROSITE" id="PS00184">
    <property type="entry name" value="GARS"/>
    <property type="match status" value="1"/>
</dbReference>
<organism evidence="17 18">
    <name type="scientific">Ceraceosorus guamensis</name>
    <dbReference type="NCBI Taxonomy" id="1522189"/>
    <lineage>
        <taxon>Eukaryota</taxon>
        <taxon>Fungi</taxon>
        <taxon>Dikarya</taxon>
        <taxon>Basidiomycota</taxon>
        <taxon>Ustilaginomycotina</taxon>
        <taxon>Exobasidiomycetes</taxon>
        <taxon>Ceraceosorales</taxon>
        <taxon>Ceraceosoraceae</taxon>
        <taxon>Ceraceosorus</taxon>
    </lineage>
</organism>
<dbReference type="InterPro" id="IPR010918">
    <property type="entry name" value="PurM-like_C_dom"/>
</dbReference>
<keyword evidence="5" id="KW-0479">Metal-binding</keyword>
<dbReference type="InterPro" id="IPR004733">
    <property type="entry name" value="PurM_cligase"/>
</dbReference>
<keyword evidence="7" id="KW-0658">Purine biosynthesis</keyword>
<dbReference type="Proteomes" id="UP000245783">
    <property type="component" value="Unassembled WGS sequence"/>
</dbReference>
<dbReference type="InterPro" id="IPR037123">
    <property type="entry name" value="PRibGlycinamide_synth_C_sf"/>
</dbReference>
<dbReference type="NCBIfam" id="TIGR00878">
    <property type="entry name" value="purM"/>
    <property type="match status" value="1"/>
</dbReference>
<evidence type="ECO:0000313" key="17">
    <source>
        <dbReference type="EMBL" id="PWN45714.1"/>
    </source>
</evidence>
<evidence type="ECO:0000256" key="6">
    <source>
        <dbReference type="ARBA" id="ARBA00022741"/>
    </source>
</evidence>
<dbReference type="InterPro" id="IPR020562">
    <property type="entry name" value="PRibGlycinamide_synth_N"/>
</dbReference>
<dbReference type="InterPro" id="IPR000115">
    <property type="entry name" value="PRibGlycinamide_synth"/>
</dbReference>
<name>A0A316W7Z9_9BASI</name>
<dbReference type="CDD" id="cd02196">
    <property type="entry name" value="PurM"/>
    <property type="match status" value="1"/>
</dbReference>
<comment type="similarity">
    <text evidence="12">In the C-terminal section; belongs to the AIR synthase family.</text>
</comment>
<comment type="catalytic activity">
    <reaction evidence="13">
        <text>5-phospho-beta-D-ribosylamine + glycine + ATP = N(1)-(5-phospho-beta-D-ribosyl)glycinamide + ADP + phosphate + H(+)</text>
        <dbReference type="Rhea" id="RHEA:17453"/>
        <dbReference type="ChEBI" id="CHEBI:15378"/>
        <dbReference type="ChEBI" id="CHEBI:30616"/>
        <dbReference type="ChEBI" id="CHEBI:43474"/>
        <dbReference type="ChEBI" id="CHEBI:57305"/>
        <dbReference type="ChEBI" id="CHEBI:58681"/>
        <dbReference type="ChEBI" id="CHEBI:143788"/>
        <dbReference type="ChEBI" id="CHEBI:456216"/>
        <dbReference type="EC" id="6.3.4.13"/>
    </reaction>
</comment>
<dbReference type="GO" id="GO:0006189">
    <property type="term" value="P:'de novo' IMP biosynthetic process"/>
    <property type="evidence" value="ECO:0007669"/>
    <property type="project" value="UniProtKB-UniPathway"/>
</dbReference>
<sequence length="824" mass="85225">MSTTATSAMQPLRVLLLGSGGREHAIAHHLLRSPIVEHVFVAPGNGGTGLDGRCSNLDVYAGPKDGFAAITTWAKLNNINLCIPGPEQPLVDGVEGAFRAIGVPVFGPSPVAAQMEGSKTFAKAFMAKHNIPTAAFAVFNEASIVDARNFVASCGGPTKVVLKASGLAAGKGVLLPENEAEFEQGLQDILVNKVFGAAGAELVIEARLSGPELSILTFADGYSTYSLPCCQDHKRIGEGDIGPNTGGMGAYTPAPEGLVPGMTERIEQEVIAPTIAGMRKDGFPFVGLLFTGIMLDEKGPQVLEYNVRFGDPETEAALELIDTSAGGAGLAELVLACAERRLDSVVPRTKQAAAVSVVLASGGYPGKYPVGVPITIGTLPAGVTVYHAGTKIDQNGQLVTAGGRVLVVSASGPDLEAAVALAYKGTESIKFEGMVLRRDIAHRALNSAVAKAGGLTYAGAGVDVDAGNALVEAIKPAAKSTKRVGCDASLGGFGGVFDLKACGFRDPVLVSGTDGVGTKLRVALDAGKHDTVGIDLVAMSVNDLLVQGAAPLYFLDYFACSKLAVPIAAAVITGVATGCRQARCGLIGGETAEMPGMYAADDYDLAGFAVGAVERQQLLPRVSEVKIGDVLLGLPSSGLHSNGFSLVRKILARAGGLTALHAPAPFASASRHKTLADALLEPTRIYVESLSPLLGLSDGKTGSAQPQAHAAWKGLRALSHITGGGFTDNIPRILPEHLGATIDVSTWSQPPLFAWLQKIGEVRAAEMCRTFNNGVGMVLVVEASAVKETIEALKLGGEEHVIQMGSIEEGAGIRYRGFESWALS</sequence>
<dbReference type="SMART" id="SM01210">
    <property type="entry name" value="GARS_C"/>
    <property type="match status" value="1"/>
</dbReference>
<dbReference type="GeneID" id="37034765"/>
<evidence type="ECO:0000256" key="4">
    <source>
        <dbReference type="ARBA" id="ARBA00022598"/>
    </source>
</evidence>
<evidence type="ECO:0000256" key="7">
    <source>
        <dbReference type="ARBA" id="ARBA00022755"/>
    </source>
</evidence>
<dbReference type="RefSeq" id="XP_025372874.1">
    <property type="nucleotide sequence ID" value="XM_025512895.1"/>
</dbReference>
<keyword evidence="9" id="KW-0464">Manganese</keyword>
<evidence type="ECO:0000256" key="10">
    <source>
        <dbReference type="ARBA" id="ARBA00023268"/>
    </source>
</evidence>
<dbReference type="InterPro" id="IPR011761">
    <property type="entry name" value="ATP-grasp"/>
</dbReference>
<keyword evidence="6 15" id="KW-0547">Nucleotide-binding</keyword>
<dbReference type="HAMAP" id="MF_00138">
    <property type="entry name" value="GARS"/>
    <property type="match status" value="1"/>
</dbReference>
<reference evidence="17 18" key="1">
    <citation type="journal article" date="2018" name="Mol. Biol. Evol.">
        <title>Broad Genomic Sampling Reveals a Smut Pathogenic Ancestry of the Fungal Clade Ustilaginomycotina.</title>
        <authorList>
            <person name="Kijpornyongpan T."/>
            <person name="Mondo S.J."/>
            <person name="Barry K."/>
            <person name="Sandor L."/>
            <person name="Lee J."/>
            <person name="Lipzen A."/>
            <person name="Pangilinan J."/>
            <person name="LaButti K."/>
            <person name="Hainaut M."/>
            <person name="Henrissat B."/>
            <person name="Grigoriev I.V."/>
            <person name="Spatafora J.W."/>
            <person name="Aime M.C."/>
        </authorList>
    </citation>
    <scope>NUCLEOTIDE SEQUENCE [LARGE SCALE GENOMIC DNA]</scope>
    <source>
        <strain evidence="17 18">MCA 4658</strain>
    </source>
</reference>
<comment type="pathway">
    <text evidence="1">Purine metabolism; IMP biosynthesis via de novo pathway; 5-amino-1-(5-phospho-D-ribosyl)imidazole from N(2)-formyl-N(1)-(5-phospho-D-ribosyl)glycinamide: step 2/2.</text>
</comment>
<dbReference type="GO" id="GO:0046084">
    <property type="term" value="P:adenine biosynthetic process"/>
    <property type="evidence" value="ECO:0007669"/>
    <property type="project" value="TreeGrafter"/>
</dbReference>
<dbReference type="Pfam" id="PF02769">
    <property type="entry name" value="AIRS_C"/>
    <property type="match status" value="2"/>
</dbReference>
<dbReference type="UniPathway" id="UPA00074">
    <property type="reaction ID" value="UER00125"/>
</dbReference>
<dbReference type="InterPro" id="IPR016185">
    <property type="entry name" value="PreATP-grasp_dom_sf"/>
</dbReference>
<comment type="similarity">
    <text evidence="3">In the N-terminal section; belongs to the GARS family.</text>
</comment>
<dbReference type="Gene3D" id="3.30.1490.20">
    <property type="entry name" value="ATP-grasp fold, A domain"/>
    <property type="match status" value="1"/>
</dbReference>
<dbReference type="OrthoDB" id="2018833at2759"/>
<evidence type="ECO:0000256" key="9">
    <source>
        <dbReference type="ARBA" id="ARBA00023211"/>
    </source>
</evidence>
<dbReference type="Gene3D" id="3.30.1330.10">
    <property type="entry name" value="PurM-like, N-terminal domain"/>
    <property type="match status" value="1"/>
</dbReference>
<evidence type="ECO:0000259" key="16">
    <source>
        <dbReference type="PROSITE" id="PS50975"/>
    </source>
</evidence>
<dbReference type="SUPFAM" id="SSF51246">
    <property type="entry name" value="Rudiment single hybrid motif"/>
    <property type="match status" value="1"/>
</dbReference>
<dbReference type="InterPro" id="IPR020559">
    <property type="entry name" value="PRibGlycinamide_synth_CS"/>
</dbReference>
<evidence type="ECO:0000256" key="3">
    <source>
        <dbReference type="ARBA" id="ARBA00007423"/>
    </source>
</evidence>
<dbReference type="PANTHER" id="PTHR10520:SF12">
    <property type="entry name" value="TRIFUNCTIONAL PURINE BIOSYNTHETIC PROTEIN ADENOSINE-3"/>
    <property type="match status" value="1"/>
</dbReference>
<evidence type="ECO:0000256" key="1">
    <source>
        <dbReference type="ARBA" id="ARBA00004686"/>
    </source>
</evidence>
<dbReference type="InterPro" id="IPR020560">
    <property type="entry name" value="PRibGlycinamide_synth_C-dom"/>
</dbReference>
<dbReference type="GO" id="GO:0046872">
    <property type="term" value="F:metal ion binding"/>
    <property type="evidence" value="ECO:0007669"/>
    <property type="project" value="UniProtKB-KW"/>
</dbReference>